<organism evidence="3 4">
    <name type="scientific">Astrephomene gubernaculifera</name>
    <dbReference type="NCBI Taxonomy" id="47775"/>
    <lineage>
        <taxon>Eukaryota</taxon>
        <taxon>Viridiplantae</taxon>
        <taxon>Chlorophyta</taxon>
        <taxon>core chlorophytes</taxon>
        <taxon>Chlorophyceae</taxon>
        <taxon>CS clade</taxon>
        <taxon>Chlamydomonadales</taxon>
        <taxon>Astrephomenaceae</taxon>
        <taxon>Astrephomene</taxon>
    </lineage>
</organism>
<feature type="compositionally biased region" description="Acidic residues" evidence="2">
    <location>
        <begin position="233"/>
        <end position="244"/>
    </location>
</feature>
<feature type="compositionally biased region" description="Polar residues" evidence="2">
    <location>
        <begin position="32"/>
        <end position="52"/>
    </location>
</feature>
<evidence type="ECO:0000256" key="1">
    <source>
        <dbReference type="ARBA" id="ARBA00007879"/>
    </source>
</evidence>
<feature type="region of interest" description="Disordered" evidence="2">
    <location>
        <begin position="1"/>
        <end position="70"/>
    </location>
</feature>
<feature type="non-terminal residue" evidence="3">
    <location>
        <position position="1"/>
    </location>
</feature>
<dbReference type="PANTHER" id="PTHR12463">
    <property type="entry name" value="OXYGENASE-RELATED"/>
    <property type="match status" value="1"/>
</dbReference>
<dbReference type="EMBL" id="BMAR01000041">
    <property type="protein sequence ID" value="GFR50790.1"/>
    <property type="molecule type" value="Genomic_DNA"/>
</dbReference>
<feature type="region of interest" description="Disordered" evidence="2">
    <location>
        <begin position="121"/>
        <end position="177"/>
    </location>
</feature>
<evidence type="ECO:0000256" key="2">
    <source>
        <dbReference type="SAM" id="MobiDB-lite"/>
    </source>
</evidence>
<evidence type="ECO:0008006" key="5">
    <source>
        <dbReference type="Google" id="ProtNLM"/>
    </source>
</evidence>
<dbReference type="GO" id="GO:0016491">
    <property type="term" value="F:oxidoreductase activity"/>
    <property type="evidence" value="ECO:0007669"/>
    <property type="project" value="TreeGrafter"/>
</dbReference>
<dbReference type="Proteomes" id="UP001054857">
    <property type="component" value="Unassembled WGS sequence"/>
</dbReference>
<dbReference type="SUPFAM" id="SSF51197">
    <property type="entry name" value="Clavaminate synthase-like"/>
    <property type="match status" value="1"/>
</dbReference>
<reference evidence="3 4" key="1">
    <citation type="journal article" date="2021" name="Sci. Rep.">
        <title>Genome sequencing of the multicellular alga Astrephomene provides insights into convergent evolution of germ-soma differentiation.</title>
        <authorList>
            <person name="Yamashita S."/>
            <person name="Yamamoto K."/>
            <person name="Matsuzaki R."/>
            <person name="Suzuki S."/>
            <person name="Yamaguchi H."/>
            <person name="Hirooka S."/>
            <person name="Minakuchi Y."/>
            <person name="Miyagishima S."/>
            <person name="Kawachi M."/>
            <person name="Toyoda A."/>
            <person name="Nozaki H."/>
        </authorList>
    </citation>
    <scope>NUCLEOTIDE SEQUENCE [LARGE SCALE GENOMIC DNA]</scope>
    <source>
        <strain evidence="3 4">NIES-4017</strain>
    </source>
</reference>
<dbReference type="GO" id="GO:0032451">
    <property type="term" value="F:demethylase activity"/>
    <property type="evidence" value="ECO:0007669"/>
    <property type="project" value="TreeGrafter"/>
</dbReference>
<evidence type="ECO:0000313" key="3">
    <source>
        <dbReference type="EMBL" id="GFR50790.1"/>
    </source>
</evidence>
<gene>
    <name evidence="3" type="ORF">Agub_g13055</name>
</gene>
<dbReference type="GO" id="GO:0070988">
    <property type="term" value="P:demethylation"/>
    <property type="evidence" value="ECO:0007669"/>
    <property type="project" value="InterPro"/>
</dbReference>
<comment type="similarity">
    <text evidence="1">Belongs to the alkB family.</text>
</comment>
<comment type="caution">
    <text evidence="3">The sequence shown here is derived from an EMBL/GenBank/DDBJ whole genome shotgun (WGS) entry which is preliminary data.</text>
</comment>
<dbReference type="InterPro" id="IPR037151">
    <property type="entry name" value="AlkB-like_sf"/>
</dbReference>
<dbReference type="AlphaFoldDB" id="A0AAD3DZA8"/>
<sequence>MSLRKPMSQQQQQQGQQRLSFGGPASKRQRLGDNQNNETNNLASGSSRQPSGTERHRLHQQQRRDSTGSSFTACPICGKQVPLLCINLHLDAQCPGAPAATEGGSAARSVVSRPMDQFLPAALWGSSGGAGPQQGRGPREESGGGDGAAAAYRASQPARRHQDAGPQQQGEVLQQQQAEGWQGLEAIAPQQLLLRAEGWQGLEATAPQQLLLQAEGWQGQARALQQQQQAEGKEEDQAEEEEGSTELPAAAPRVPAMFLPRGVVRRQRRPEQQGGQQQEQQRDEQEQGRQQRQQQQQQGRRDEAAGALRVTPLPHPRLEGQLIIPDFITPQEEAEVVALCDLTDAPPHPHQHHQHQHPLTTTLCDDQQSPHTIPQQHPHPHRQQSPHQQPPWSPWPGLPYANAVVQRARTKRWGVLPDYHRRGVAPAAHPLPPLLTALAARMRERVGVLRSFFPNEANAIDYRRTRGSWLRPHADDRILSGELIVTLSLLGPAVMTFGRIRNSGSGSSNTRSNIIRSNSP</sequence>
<dbReference type="Gene3D" id="2.60.120.590">
    <property type="entry name" value="Alpha-ketoglutarate-dependent dioxygenase AlkB-like"/>
    <property type="match status" value="1"/>
</dbReference>
<feature type="compositionally biased region" description="Low complexity" evidence="2">
    <location>
        <begin position="148"/>
        <end position="157"/>
    </location>
</feature>
<accession>A0AAD3DZA8</accession>
<evidence type="ECO:0000313" key="4">
    <source>
        <dbReference type="Proteomes" id="UP001054857"/>
    </source>
</evidence>
<dbReference type="InterPro" id="IPR032857">
    <property type="entry name" value="ALKBH4"/>
</dbReference>
<name>A0AAD3DZA8_9CHLO</name>
<feature type="region of interest" description="Disordered" evidence="2">
    <location>
        <begin position="343"/>
        <end position="398"/>
    </location>
</feature>
<proteinExistence type="inferred from homology"/>
<feature type="compositionally biased region" description="Low complexity" evidence="2">
    <location>
        <begin position="367"/>
        <end position="376"/>
    </location>
</feature>
<feature type="compositionally biased region" description="Basic and acidic residues" evidence="2">
    <location>
        <begin position="280"/>
        <end position="289"/>
    </location>
</feature>
<dbReference type="PANTHER" id="PTHR12463:SF1">
    <property type="entry name" value="2-OXOGLUTARATE AND FE-DEPENDENT OXYGENASE FAMILY PROTEIN"/>
    <property type="match status" value="1"/>
</dbReference>
<keyword evidence="4" id="KW-1185">Reference proteome</keyword>
<feature type="region of interest" description="Disordered" evidence="2">
    <location>
        <begin position="222"/>
        <end position="304"/>
    </location>
</feature>
<feature type="compositionally biased region" description="Low complexity" evidence="2">
    <location>
        <begin position="167"/>
        <end position="177"/>
    </location>
</feature>
<protein>
    <recommendedName>
        <fullName evidence="5">Alpha-ketoglutarate-dependent dioxygenase AlkB-like domain-containing protein</fullName>
    </recommendedName>
</protein>
<feature type="compositionally biased region" description="Pro residues" evidence="2">
    <location>
        <begin position="388"/>
        <end position="397"/>
    </location>
</feature>